<dbReference type="SMART" id="SM00382">
    <property type="entry name" value="AAA"/>
    <property type="match status" value="1"/>
</dbReference>
<feature type="domain" description="ABC transmembrane type-1" evidence="9">
    <location>
        <begin position="37"/>
        <end position="319"/>
    </location>
</feature>
<evidence type="ECO:0000313" key="10">
    <source>
        <dbReference type="EMBL" id="KKP91325.1"/>
    </source>
</evidence>
<dbReference type="InterPro" id="IPR011527">
    <property type="entry name" value="ABC1_TM_dom"/>
</dbReference>
<protein>
    <submittedName>
        <fullName evidence="10">ABC-type multidrug transport system, ATPase and permease component</fullName>
    </submittedName>
</protein>
<feature type="transmembrane region" description="Helical" evidence="7">
    <location>
        <begin position="176"/>
        <end position="193"/>
    </location>
</feature>
<feature type="transmembrane region" description="Helical" evidence="7">
    <location>
        <begin position="73"/>
        <end position="97"/>
    </location>
</feature>
<feature type="transmembrane region" description="Helical" evidence="7">
    <location>
        <begin position="152"/>
        <end position="170"/>
    </location>
</feature>
<dbReference type="PROSITE" id="PS50929">
    <property type="entry name" value="ABC_TM1F"/>
    <property type="match status" value="1"/>
</dbReference>
<dbReference type="SUPFAM" id="SSF52540">
    <property type="entry name" value="P-loop containing nucleoside triphosphate hydrolases"/>
    <property type="match status" value="1"/>
</dbReference>
<dbReference type="FunFam" id="3.40.50.300:FF:000218">
    <property type="entry name" value="Multidrug ABC transporter ATP-binding protein"/>
    <property type="match status" value="1"/>
</dbReference>
<dbReference type="Pfam" id="PF00005">
    <property type="entry name" value="ABC_tran"/>
    <property type="match status" value="1"/>
</dbReference>
<dbReference type="InterPro" id="IPR027417">
    <property type="entry name" value="P-loop_NTPase"/>
</dbReference>
<dbReference type="GO" id="GO:0005886">
    <property type="term" value="C:plasma membrane"/>
    <property type="evidence" value="ECO:0007669"/>
    <property type="project" value="UniProtKB-SubCell"/>
</dbReference>
<name>A0A0G0FVH5_9BACT</name>
<dbReference type="PATRIC" id="fig|1619090.3.peg.613"/>
<reference evidence="10 11" key="1">
    <citation type="journal article" date="2015" name="Nature">
        <title>rRNA introns, odd ribosomes, and small enigmatic genomes across a large radiation of phyla.</title>
        <authorList>
            <person name="Brown C.T."/>
            <person name="Hug L.A."/>
            <person name="Thomas B.C."/>
            <person name="Sharon I."/>
            <person name="Castelle C.J."/>
            <person name="Singh A."/>
            <person name="Wilkins M.J."/>
            <person name="Williams K.H."/>
            <person name="Banfield J.F."/>
        </authorList>
    </citation>
    <scope>NUCLEOTIDE SEQUENCE [LARGE SCALE GENOMIC DNA]</scope>
</reference>
<keyword evidence="3" id="KW-0547">Nucleotide-binding</keyword>
<dbReference type="Proteomes" id="UP000034140">
    <property type="component" value="Unassembled WGS sequence"/>
</dbReference>
<dbReference type="InterPro" id="IPR003593">
    <property type="entry name" value="AAA+_ATPase"/>
</dbReference>
<feature type="domain" description="ABC transporter" evidence="8">
    <location>
        <begin position="353"/>
        <end position="587"/>
    </location>
</feature>
<dbReference type="InterPro" id="IPR036640">
    <property type="entry name" value="ABC1_TM_sf"/>
</dbReference>
<dbReference type="Gene3D" id="3.40.50.300">
    <property type="entry name" value="P-loop containing nucleotide triphosphate hydrolases"/>
    <property type="match status" value="1"/>
</dbReference>
<dbReference type="AlphaFoldDB" id="A0A0G0FVH5"/>
<dbReference type="GO" id="GO:0016887">
    <property type="term" value="F:ATP hydrolysis activity"/>
    <property type="evidence" value="ECO:0007669"/>
    <property type="project" value="InterPro"/>
</dbReference>
<dbReference type="Pfam" id="PF00664">
    <property type="entry name" value="ABC_membrane"/>
    <property type="match status" value="1"/>
</dbReference>
<gene>
    <name evidence="10" type="ORF">UR96_C0032G0002</name>
</gene>
<evidence type="ECO:0000256" key="6">
    <source>
        <dbReference type="ARBA" id="ARBA00023136"/>
    </source>
</evidence>
<dbReference type="SUPFAM" id="SSF90123">
    <property type="entry name" value="ABC transporter transmembrane region"/>
    <property type="match status" value="1"/>
</dbReference>
<feature type="transmembrane region" description="Helical" evidence="7">
    <location>
        <begin position="31"/>
        <end position="53"/>
    </location>
</feature>
<evidence type="ECO:0000256" key="5">
    <source>
        <dbReference type="ARBA" id="ARBA00022989"/>
    </source>
</evidence>
<evidence type="ECO:0000259" key="8">
    <source>
        <dbReference type="PROSITE" id="PS50893"/>
    </source>
</evidence>
<keyword evidence="5 7" id="KW-1133">Transmembrane helix</keyword>
<organism evidence="10 11">
    <name type="scientific">candidate division WS6 bacterium GW2011_GWC1_36_11</name>
    <dbReference type="NCBI Taxonomy" id="1619090"/>
    <lineage>
        <taxon>Bacteria</taxon>
        <taxon>Candidatus Dojkabacteria</taxon>
    </lineage>
</organism>
<accession>A0A0G0FVH5</accession>
<dbReference type="InterPro" id="IPR039421">
    <property type="entry name" value="Type_1_exporter"/>
</dbReference>
<keyword evidence="6 7" id="KW-0472">Membrane</keyword>
<evidence type="ECO:0000313" key="11">
    <source>
        <dbReference type="Proteomes" id="UP000034140"/>
    </source>
</evidence>
<comment type="caution">
    <text evidence="10">The sequence shown here is derived from an EMBL/GenBank/DDBJ whole genome shotgun (WGS) entry which is preliminary data.</text>
</comment>
<evidence type="ECO:0000259" key="9">
    <source>
        <dbReference type="PROSITE" id="PS50929"/>
    </source>
</evidence>
<dbReference type="Gene3D" id="1.20.1560.10">
    <property type="entry name" value="ABC transporter type 1, transmembrane domain"/>
    <property type="match status" value="1"/>
</dbReference>
<comment type="subcellular location">
    <subcellularLocation>
        <location evidence="1">Cell membrane</location>
        <topology evidence="1">Multi-pass membrane protein</topology>
    </subcellularLocation>
</comment>
<dbReference type="EMBL" id="LBRE01000032">
    <property type="protein sequence ID" value="KKP91325.1"/>
    <property type="molecule type" value="Genomic_DNA"/>
</dbReference>
<feature type="transmembrane region" description="Helical" evidence="7">
    <location>
        <begin position="255"/>
        <end position="277"/>
    </location>
</feature>
<dbReference type="PANTHER" id="PTHR43394">
    <property type="entry name" value="ATP-DEPENDENT PERMEASE MDL1, MITOCHONDRIAL"/>
    <property type="match status" value="1"/>
</dbReference>
<dbReference type="InterPro" id="IPR003439">
    <property type="entry name" value="ABC_transporter-like_ATP-bd"/>
</dbReference>
<dbReference type="GO" id="GO:0005524">
    <property type="term" value="F:ATP binding"/>
    <property type="evidence" value="ECO:0007669"/>
    <property type="project" value="UniProtKB-KW"/>
</dbReference>
<evidence type="ECO:0000256" key="2">
    <source>
        <dbReference type="ARBA" id="ARBA00022692"/>
    </source>
</evidence>
<proteinExistence type="predicted"/>
<evidence type="ECO:0000256" key="4">
    <source>
        <dbReference type="ARBA" id="ARBA00022840"/>
    </source>
</evidence>
<dbReference type="PANTHER" id="PTHR43394:SF1">
    <property type="entry name" value="ATP-BINDING CASSETTE SUB-FAMILY B MEMBER 10, MITOCHONDRIAL"/>
    <property type="match status" value="1"/>
</dbReference>
<keyword evidence="4" id="KW-0067">ATP-binding</keyword>
<evidence type="ECO:0000256" key="3">
    <source>
        <dbReference type="ARBA" id="ARBA00022741"/>
    </source>
</evidence>
<keyword evidence="2 7" id="KW-0812">Transmembrane</keyword>
<dbReference type="PROSITE" id="PS50893">
    <property type="entry name" value="ABC_TRANSPORTER_2"/>
    <property type="match status" value="1"/>
</dbReference>
<evidence type="ECO:0000256" key="1">
    <source>
        <dbReference type="ARBA" id="ARBA00004651"/>
    </source>
</evidence>
<evidence type="ECO:0000256" key="7">
    <source>
        <dbReference type="SAM" id="Phobius"/>
    </source>
</evidence>
<dbReference type="GO" id="GO:0015421">
    <property type="term" value="F:ABC-type oligopeptide transporter activity"/>
    <property type="evidence" value="ECO:0007669"/>
    <property type="project" value="TreeGrafter"/>
</dbReference>
<sequence length="591" mass="66061">MSKNQKYNLQLDENVDYKKGLKLVLRHVKPYIFPFILISICLLVATILGNAILPRLLKQAIDVNITNKDLAGLTQTTLIFIGLGVIYLILSYIRLFFTGKLGQNILFNIRKELFNKIQTLPSRFFSDNQSGDIIQRLTGNVDTLSAFFSEGIIRLLDVVFSLTIILISIFLQSNLIGFIALGGAFVMIVYIAIQGRIIEKPITESLKKEGNISANVQESLDGFVAIQSTNQQKSWTNNFQKRTASYYTTMKKVSLISALSKSILTFLSVVAVCILLLTSLNLYAKQIITIGTVILILSYMQDLLQKIVDIAEIWRIIKTGMASAERLSDVMELESDISTPTLPYTPKVVTGSVEFKDVDFAYVENEKVLSDVNFKVDAGQTIAIVGPTGAGKTTFVNLIARLYDTDNGNIYVDGKDIKEWDLEALRKNIGYLIQDTFLFEDTILNNLKYNNPGVTTEQALQVFKDLGTESFITSLTEGLETKISTESSEISAGQRQIIALARILLRNPKILILDEATARIDTKSEKMLQNAIEKACEGKTTFIIAHRLSTIFNADQIILIKDNTILEKGSHKELLALKGLYFEMYSRFVGK</sequence>